<reference evidence="2" key="1">
    <citation type="submission" date="2023-05" db="EMBL/GenBank/DDBJ databases">
        <authorList>
            <person name="Huff M."/>
        </authorList>
    </citation>
    <scope>NUCLEOTIDE SEQUENCE</scope>
</reference>
<evidence type="ECO:0000256" key="1">
    <source>
        <dbReference type="SAM" id="MobiDB-lite"/>
    </source>
</evidence>
<proteinExistence type="predicted"/>
<feature type="compositionally biased region" description="Pro residues" evidence="1">
    <location>
        <begin position="69"/>
        <end position="78"/>
    </location>
</feature>
<keyword evidence="3" id="KW-1185">Reference proteome</keyword>
<sequence length="194" mass="21797">MLGSISEDDPMKFIRIESEELFSSRRLSRELSICTDESFEVYNRDSSVGVPFLWESQPGTPKVKFRENPLPPLTPPPSFHSTPMRNPVKIHSKSSLIHYFLPKISVKKSQDQQSPSSSSPSSSWSSFNSVPSSPFNTPSSREQQRRISSPRMSLHSRIDEDDYGSPTGTLCFSAGRRSNARSRGCPSKIMKLLL</sequence>
<dbReference type="AlphaFoldDB" id="A0AAD1ZKG2"/>
<dbReference type="PANTHER" id="PTHR33257">
    <property type="entry name" value="OS05G0165500 PROTEIN"/>
    <property type="match status" value="1"/>
</dbReference>
<dbReference type="Proteomes" id="UP000834106">
    <property type="component" value="Chromosome 11"/>
</dbReference>
<feature type="compositionally biased region" description="Low complexity" evidence="1">
    <location>
        <begin position="173"/>
        <end position="184"/>
    </location>
</feature>
<evidence type="ECO:0000313" key="3">
    <source>
        <dbReference type="Proteomes" id="UP000834106"/>
    </source>
</evidence>
<organism evidence="2 3">
    <name type="scientific">Fraxinus pennsylvanica</name>
    <dbReference type="NCBI Taxonomy" id="56036"/>
    <lineage>
        <taxon>Eukaryota</taxon>
        <taxon>Viridiplantae</taxon>
        <taxon>Streptophyta</taxon>
        <taxon>Embryophyta</taxon>
        <taxon>Tracheophyta</taxon>
        <taxon>Spermatophyta</taxon>
        <taxon>Magnoliopsida</taxon>
        <taxon>eudicotyledons</taxon>
        <taxon>Gunneridae</taxon>
        <taxon>Pentapetalae</taxon>
        <taxon>asterids</taxon>
        <taxon>lamiids</taxon>
        <taxon>Lamiales</taxon>
        <taxon>Oleaceae</taxon>
        <taxon>Oleeae</taxon>
        <taxon>Fraxinus</taxon>
    </lineage>
</organism>
<accession>A0AAD1ZKG2</accession>
<dbReference type="PANTHER" id="PTHR33257:SF46">
    <property type="entry name" value="OVATE FAMILY PROTEIN"/>
    <property type="match status" value="1"/>
</dbReference>
<gene>
    <name evidence="2" type="ORF">FPE_LOCUS18178</name>
</gene>
<feature type="region of interest" description="Disordered" evidence="1">
    <location>
        <begin position="61"/>
        <end position="87"/>
    </location>
</feature>
<dbReference type="EMBL" id="OU503046">
    <property type="protein sequence ID" value="CAI9770748.1"/>
    <property type="molecule type" value="Genomic_DNA"/>
</dbReference>
<evidence type="ECO:0000313" key="2">
    <source>
        <dbReference type="EMBL" id="CAI9770748.1"/>
    </source>
</evidence>
<feature type="compositionally biased region" description="Low complexity" evidence="1">
    <location>
        <begin position="114"/>
        <end position="140"/>
    </location>
</feature>
<name>A0AAD1ZKG2_9LAMI</name>
<feature type="region of interest" description="Disordered" evidence="1">
    <location>
        <begin position="107"/>
        <end position="186"/>
    </location>
</feature>
<protein>
    <submittedName>
        <fullName evidence="2">Uncharacterized protein</fullName>
    </submittedName>
</protein>